<dbReference type="Gene3D" id="3.30.70.270">
    <property type="match status" value="1"/>
</dbReference>
<dbReference type="InterPro" id="IPR035919">
    <property type="entry name" value="EAL_sf"/>
</dbReference>
<dbReference type="PROSITE" id="PS50110">
    <property type="entry name" value="RESPONSE_REGULATORY"/>
    <property type="match status" value="1"/>
</dbReference>
<dbReference type="Proteomes" id="UP000484885">
    <property type="component" value="Unassembled WGS sequence"/>
</dbReference>
<dbReference type="CDD" id="cd00130">
    <property type="entry name" value="PAS"/>
    <property type="match status" value="1"/>
</dbReference>
<dbReference type="Pfam" id="PF00990">
    <property type="entry name" value="GGDEF"/>
    <property type="match status" value="1"/>
</dbReference>
<organism evidence="5 6">
    <name type="scientific">Wenzhouxiangella limi</name>
    <dbReference type="NCBI Taxonomy" id="2707351"/>
    <lineage>
        <taxon>Bacteria</taxon>
        <taxon>Pseudomonadati</taxon>
        <taxon>Pseudomonadota</taxon>
        <taxon>Gammaproteobacteria</taxon>
        <taxon>Chromatiales</taxon>
        <taxon>Wenzhouxiangellaceae</taxon>
        <taxon>Wenzhouxiangella</taxon>
    </lineage>
</organism>
<dbReference type="EMBL" id="JAAGSC010000041">
    <property type="protein sequence ID" value="NDY95886.1"/>
    <property type="molecule type" value="Genomic_DNA"/>
</dbReference>
<dbReference type="GO" id="GO:0071111">
    <property type="term" value="F:cyclic-guanylate-specific phosphodiesterase activity"/>
    <property type="evidence" value="ECO:0007669"/>
    <property type="project" value="InterPro"/>
</dbReference>
<dbReference type="Gene3D" id="3.40.50.2300">
    <property type="match status" value="1"/>
</dbReference>
<feature type="domain" description="EAL" evidence="3">
    <location>
        <begin position="431"/>
        <end position="684"/>
    </location>
</feature>
<evidence type="ECO:0000256" key="1">
    <source>
        <dbReference type="PROSITE-ProRule" id="PRU00169"/>
    </source>
</evidence>
<dbReference type="InterPro" id="IPR050706">
    <property type="entry name" value="Cyclic-di-GMP_PDE-like"/>
</dbReference>
<dbReference type="SUPFAM" id="SSF141868">
    <property type="entry name" value="EAL domain-like"/>
    <property type="match status" value="1"/>
</dbReference>
<dbReference type="InterPro" id="IPR043128">
    <property type="entry name" value="Rev_trsase/Diguanyl_cyclase"/>
</dbReference>
<dbReference type="PROSITE" id="PS50887">
    <property type="entry name" value="GGDEF"/>
    <property type="match status" value="1"/>
</dbReference>
<dbReference type="CDD" id="cd01948">
    <property type="entry name" value="EAL"/>
    <property type="match status" value="1"/>
</dbReference>
<dbReference type="PROSITE" id="PS50883">
    <property type="entry name" value="EAL"/>
    <property type="match status" value="1"/>
</dbReference>
<dbReference type="Gene3D" id="3.20.20.450">
    <property type="entry name" value="EAL domain"/>
    <property type="match status" value="1"/>
</dbReference>
<dbReference type="GO" id="GO:0000160">
    <property type="term" value="P:phosphorelay signal transduction system"/>
    <property type="evidence" value="ECO:0007669"/>
    <property type="project" value="InterPro"/>
</dbReference>
<keyword evidence="1" id="KW-0597">Phosphoprotein</keyword>
<dbReference type="InterPro" id="IPR029787">
    <property type="entry name" value="Nucleotide_cyclase"/>
</dbReference>
<dbReference type="CDD" id="cd17574">
    <property type="entry name" value="REC_OmpR"/>
    <property type="match status" value="1"/>
</dbReference>
<comment type="caution">
    <text evidence="5">The sequence shown here is derived from an EMBL/GenBank/DDBJ whole genome shotgun (WGS) entry which is preliminary data.</text>
</comment>
<keyword evidence="6" id="KW-1185">Reference proteome</keyword>
<dbReference type="SMART" id="SM00448">
    <property type="entry name" value="REC"/>
    <property type="match status" value="1"/>
</dbReference>
<accession>A0A845V3V1</accession>
<feature type="domain" description="GGDEF" evidence="4">
    <location>
        <begin position="291"/>
        <end position="422"/>
    </location>
</feature>
<dbReference type="PANTHER" id="PTHR33121:SF79">
    <property type="entry name" value="CYCLIC DI-GMP PHOSPHODIESTERASE PDED-RELATED"/>
    <property type="match status" value="1"/>
</dbReference>
<dbReference type="SMART" id="SM00052">
    <property type="entry name" value="EAL"/>
    <property type="match status" value="1"/>
</dbReference>
<dbReference type="Gene3D" id="3.30.450.20">
    <property type="entry name" value="PAS domain"/>
    <property type="match status" value="1"/>
</dbReference>
<proteinExistence type="predicted"/>
<sequence length="698" mass="77156">MNPRHQHSGEPKILLIDDDALIRTLVSSGLTRAGMAVLQAEHGAEGLATLAAQSPDLVLLDVHMPDMDGFEVLKAMHQRHQERPPPVIMLTGDDDPASIETAFEHGATDFITKPINLRLLEQRIRYAMASHAREHHLRQLQAERTSACQIARLGFWRLSGPDAALTWSESAAELLARSHDLPPSLPDLLAETHPDDRLRLQVAFDAAARSSQAFDLEVRMPTAEHERVVRFCSPGLSQEQTLIGSFQDVTSLRRLEAQVAYLSEHDELTGLPRQRLFAKLVDEAINEAGPGRILILLISIDHVLKLSEYFGSRSSREAILTIAQRLQSGSRPAVVAGRLEDGVFGLAAKIGDAEVNALAGEIQDHLSQPITIGGRDVPARLMVGAAVYPTDADAADELIKAARLACRSAEETRRDGLHFYTAGSEHDYGSRLVLEADLRSACRDKQFFLVYQPQLDMHSGQVIGSEALLRWQHPDRGIVSPVEFIPVLEETGLIREAGAWVLEQAVADAARLRAKAYDLRMGINLSAVQLRSEQLPRFLRELCRRHDLPHHRLELEITEGTAMHDPVATRILLERLKSLGFSLSIDDFGTGHSALSYITAFPMDTIKIDRSFIQHITEGRKQRAIVTAISALSSQLGLTTIAEGIETERQRDYVDALGVHEIQGFLLSRPLPFDEFEQFLARHGTASARPSSVRAGKP</sequence>
<dbReference type="InterPro" id="IPR000160">
    <property type="entry name" value="GGDEF_dom"/>
</dbReference>
<dbReference type="SUPFAM" id="SSF52172">
    <property type="entry name" value="CheY-like"/>
    <property type="match status" value="1"/>
</dbReference>
<dbReference type="Pfam" id="PF00072">
    <property type="entry name" value="Response_reg"/>
    <property type="match status" value="1"/>
</dbReference>
<reference evidence="5 6" key="1">
    <citation type="submission" date="2020-02" db="EMBL/GenBank/DDBJ databases">
        <authorList>
            <person name="Zhang X.-Y."/>
        </authorList>
    </citation>
    <scope>NUCLEOTIDE SEQUENCE [LARGE SCALE GENOMIC DNA]</scope>
    <source>
        <strain evidence="5 6">C33</strain>
    </source>
</reference>
<feature type="domain" description="Response regulatory" evidence="2">
    <location>
        <begin position="12"/>
        <end position="128"/>
    </location>
</feature>
<dbReference type="InterPro" id="IPR001633">
    <property type="entry name" value="EAL_dom"/>
</dbReference>
<evidence type="ECO:0000259" key="3">
    <source>
        <dbReference type="PROSITE" id="PS50883"/>
    </source>
</evidence>
<dbReference type="Pfam" id="PF00563">
    <property type="entry name" value="EAL"/>
    <property type="match status" value="1"/>
</dbReference>
<feature type="modified residue" description="4-aspartylphosphate" evidence="1">
    <location>
        <position position="61"/>
    </location>
</feature>
<name>A0A845V3V1_9GAMM</name>
<evidence type="ECO:0000259" key="4">
    <source>
        <dbReference type="PROSITE" id="PS50887"/>
    </source>
</evidence>
<dbReference type="PANTHER" id="PTHR33121">
    <property type="entry name" value="CYCLIC DI-GMP PHOSPHODIESTERASE PDEF"/>
    <property type="match status" value="1"/>
</dbReference>
<protein>
    <submittedName>
        <fullName evidence="5">EAL domain-containing protein</fullName>
    </submittedName>
</protein>
<evidence type="ECO:0000313" key="6">
    <source>
        <dbReference type="Proteomes" id="UP000484885"/>
    </source>
</evidence>
<evidence type="ECO:0000313" key="5">
    <source>
        <dbReference type="EMBL" id="NDY95886.1"/>
    </source>
</evidence>
<dbReference type="SMART" id="SM00267">
    <property type="entry name" value="GGDEF"/>
    <property type="match status" value="1"/>
</dbReference>
<gene>
    <name evidence="5" type="ORF">G3I74_09110</name>
</gene>
<dbReference type="SUPFAM" id="SSF55073">
    <property type="entry name" value="Nucleotide cyclase"/>
    <property type="match status" value="1"/>
</dbReference>
<dbReference type="RefSeq" id="WP_164211282.1">
    <property type="nucleotide sequence ID" value="NZ_JAAGSC010000041.1"/>
</dbReference>
<evidence type="ECO:0000259" key="2">
    <source>
        <dbReference type="PROSITE" id="PS50110"/>
    </source>
</evidence>
<dbReference type="AlphaFoldDB" id="A0A845V3V1"/>
<dbReference type="InterPro" id="IPR001789">
    <property type="entry name" value="Sig_transdc_resp-reg_receiver"/>
</dbReference>
<dbReference type="InterPro" id="IPR000014">
    <property type="entry name" value="PAS"/>
</dbReference>
<dbReference type="InterPro" id="IPR011006">
    <property type="entry name" value="CheY-like_superfamily"/>
</dbReference>